<feature type="transmembrane region" description="Helical" evidence="15">
    <location>
        <begin position="589"/>
        <end position="610"/>
    </location>
</feature>
<keyword evidence="11" id="KW-0482">Metalloprotease</keyword>
<feature type="domain" description="Peptidase M28" evidence="16">
    <location>
        <begin position="137"/>
        <end position="330"/>
    </location>
</feature>
<protein>
    <recommendedName>
        <fullName evidence="14">Peptide hydrolase</fullName>
        <ecNumber evidence="14">3.4.-.-</ecNumber>
    </recommendedName>
</protein>
<keyword evidence="8" id="KW-0256">Endoplasmic reticulum</keyword>
<dbReference type="Gene3D" id="3.40.630.10">
    <property type="entry name" value="Zn peptidases"/>
    <property type="match status" value="1"/>
</dbReference>
<dbReference type="GO" id="GO:0046872">
    <property type="term" value="F:metal ion binding"/>
    <property type="evidence" value="ECO:0007669"/>
    <property type="project" value="UniProtKB-KW"/>
</dbReference>
<dbReference type="CDD" id="cd03875">
    <property type="entry name" value="M28_Fxna_like"/>
    <property type="match status" value="1"/>
</dbReference>
<evidence type="ECO:0000256" key="14">
    <source>
        <dbReference type="RuleBase" id="RU361240"/>
    </source>
</evidence>
<keyword evidence="18" id="KW-1185">Reference proteome</keyword>
<feature type="transmembrane region" description="Helical" evidence="15">
    <location>
        <begin position="372"/>
        <end position="389"/>
    </location>
</feature>
<evidence type="ECO:0000256" key="15">
    <source>
        <dbReference type="SAM" id="Phobius"/>
    </source>
</evidence>
<name>A0AAD5W5N4_9AGAR</name>
<evidence type="ECO:0000256" key="8">
    <source>
        <dbReference type="ARBA" id="ARBA00022824"/>
    </source>
</evidence>
<keyword evidence="10 15" id="KW-1133">Transmembrane helix</keyword>
<dbReference type="GO" id="GO:0006508">
    <property type="term" value="P:proteolysis"/>
    <property type="evidence" value="ECO:0007669"/>
    <property type="project" value="UniProtKB-KW"/>
</dbReference>
<dbReference type="InterPro" id="IPR048024">
    <property type="entry name" value="Fxna-like_M28_dom"/>
</dbReference>
<gene>
    <name evidence="17" type="ORF">NP233_g353</name>
</gene>
<evidence type="ECO:0000256" key="1">
    <source>
        <dbReference type="ARBA" id="ARBA00001947"/>
    </source>
</evidence>
<dbReference type="FunFam" id="3.40.630.10:FF:000008">
    <property type="entry name" value="Endoplasmic reticulum metallopeptidase 1"/>
    <property type="match status" value="1"/>
</dbReference>
<evidence type="ECO:0000256" key="3">
    <source>
        <dbReference type="ARBA" id="ARBA00010918"/>
    </source>
</evidence>
<dbReference type="EC" id="3.4.-.-" evidence="14"/>
<dbReference type="InterPro" id="IPR007484">
    <property type="entry name" value="Peptidase_M28"/>
</dbReference>
<evidence type="ECO:0000256" key="7">
    <source>
        <dbReference type="ARBA" id="ARBA00022801"/>
    </source>
</evidence>
<evidence type="ECO:0000256" key="5">
    <source>
        <dbReference type="ARBA" id="ARBA00022692"/>
    </source>
</evidence>
<feature type="transmembrane region" description="Helical" evidence="15">
    <location>
        <begin position="486"/>
        <end position="512"/>
    </location>
</feature>
<evidence type="ECO:0000256" key="13">
    <source>
        <dbReference type="ARBA" id="ARBA00023180"/>
    </source>
</evidence>
<sequence length="876" mass="95972">MTVRWKWGPLRSILALSPILIGVPFTSLKQHYALPAPLVDPVDPSTQLPQISEANILGVAKYLSEEIGFRTVGTFEHALADTWMVQQAEAMQRECERIAAESKRKLECEVWHQQGSGSHRFDMMGKRVYKTYVNLTNIVIRISDGTPTGKEHAILVNSHLDSTLPSPGAADDALAVGVMLDTMRVLINTPDWSPKHAIVLLFNNAEESLQDGSHLFSTRHPLASTIRAVINLEAAGSTGRELLFQATSEQMIHAYSHVPRPFGTVFANDVFSSGILLSDTDFRQFEQYLNITGLDMAIVGNSYLYHMRKDLVENIEPGVAQHMAENTLALLQFLSSDESPLPNLTAGYTKPTTVYFTLFGNFYMYSFKTARIMYLALFAASVLFVRLSTSSKLNEGRASWTRGLVAVIAAVSGTIIVPNVVALVMSKVLNKGMSWFSNPFAPIVLYAPPTLLGALLSQYLVGPVLEQDILNAILLVQSGLAYAIQMAGIGSAGLFFLSSLPLSVALLLNPLITGSHTEISLVTYGIAQVEPLLIGSLMLATVAEVFVPLTGRIGAQAPADNIVATIVAVLGAQALPVLVPFAHRFGHRRLWNGIILSMITTAIVMAVFSARRPFDEMHQKRLFVLHSENITTHEQFLHIAGADGAPGLELLVEDIVRDFSTTDIVPKQVVMNDYNSDWDSLYPFSAFLSPYKIPLAVSEGYASPWATEQPFSVSAINDFRDTEAGTRSLTLEVKHPGIVWSGAFPLFPSVIRAVLMKTPTLAVISFDAHVLRWTLDKNPPNEHVRHFIREASFYGTDTWSVDLVIQSPPNATDDETLLVNFIGIIEKGMWPAKQAVKAEGGPAMQLFEQLDNWLEEKSAGTIDALLMGCVGGVSRV</sequence>
<evidence type="ECO:0000256" key="11">
    <source>
        <dbReference type="ARBA" id="ARBA00023049"/>
    </source>
</evidence>
<keyword evidence="5 15" id="KW-0812">Transmembrane</keyword>
<keyword evidence="4 14" id="KW-0645">Protease</keyword>
<keyword evidence="6 14" id="KW-0479">Metal-binding</keyword>
<keyword evidence="7 14" id="KW-0378">Hydrolase</keyword>
<evidence type="ECO:0000256" key="12">
    <source>
        <dbReference type="ARBA" id="ARBA00023136"/>
    </source>
</evidence>
<evidence type="ECO:0000256" key="2">
    <source>
        <dbReference type="ARBA" id="ARBA00004477"/>
    </source>
</evidence>
<dbReference type="AlphaFoldDB" id="A0AAD5W5N4"/>
<organism evidence="17 18">
    <name type="scientific">Leucocoprinus birnbaumii</name>
    <dbReference type="NCBI Taxonomy" id="56174"/>
    <lineage>
        <taxon>Eukaryota</taxon>
        <taxon>Fungi</taxon>
        <taxon>Dikarya</taxon>
        <taxon>Basidiomycota</taxon>
        <taxon>Agaricomycotina</taxon>
        <taxon>Agaricomycetes</taxon>
        <taxon>Agaricomycetidae</taxon>
        <taxon>Agaricales</taxon>
        <taxon>Agaricineae</taxon>
        <taxon>Agaricaceae</taxon>
        <taxon>Leucocoprinus</taxon>
    </lineage>
</organism>
<dbReference type="GO" id="GO:0005789">
    <property type="term" value="C:endoplasmic reticulum membrane"/>
    <property type="evidence" value="ECO:0007669"/>
    <property type="project" value="UniProtKB-SubCell"/>
</dbReference>
<dbReference type="SUPFAM" id="SSF53187">
    <property type="entry name" value="Zn-dependent exopeptidases"/>
    <property type="match status" value="1"/>
</dbReference>
<reference evidence="17" key="1">
    <citation type="submission" date="2022-07" db="EMBL/GenBank/DDBJ databases">
        <title>Genome Sequence of Leucocoprinus birnbaumii.</title>
        <authorList>
            <person name="Buettner E."/>
        </authorList>
    </citation>
    <scope>NUCLEOTIDE SEQUENCE</scope>
    <source>
        <strain evidence="17">VT141</strain>
    </source>
</reference>
<evidence type="ECO:0000256" key="4">
    <source>
        <dbReference type="ARBA" id="ARBA00022670"/>
    </source>
</evidence>
<comment type="caution">
    <text evidence="17">The sequence shown here is derived from an EMBL/GenBank/DDBJ whole genome shotgun (WGS) entry which is preliminary data.</text>
</comment>
<proteinExistence type="inferred from homology"/>
<evidence type="ECO:0000313" key="18">
    <source>
        <dbReference type="Proteomes" id="UP001213000"/>
    </source>
</evidence>
<dbReference type="PANTHER" id="PTHR12147:SF22">
    <property type="entry name" value="ENDOPLASMIC RETICULUM METALLOPEPTIDASE 1"/>
    <property type="match status" value="1"/>
</dbReference>
<dbReference type="Proteomes" id="UP001213000">
    <property type="component" value="Unassembled WGS sequence"/>
</dbReference>
<comment type="cofactor">
    <cofactor evidence="1">
        <name>Zn(2+)</name>
        <dbReference type="ChEBI" id="CHEBI:29105"/>
    </cofactor>
</comment>
<keyword evidence="9 14" id="KW-0862">Zinc</keyword>
<dbReference type="PANTHER" id="PTHR12147">
    <property type="entry name" value="METALLOPEPTIDASE M28 FAMILY MEMBER"/>
    <property type="match status" value="1"/>
</dbReference>
<comment type="similarity">
    <text evidence="3 14">Belongs to the peptidase M28 family.</text>
</comment>
<dbReference type="EMBL" id="JANIEX010000009">
    <property type="protein sequence ID" value="KAJ3576559.1"/>
    <property type="molecule type" value="Genomic_DNA"/>
</dbReference>
<comment type="subcellular location">
    <subcellularLocation>
        <location evidence="2">Endoplasmic reticulum membrane</location>
        <topology evidence="2">Multi-pass membrane protein</topology>
    </subcellularLocation>
</comment>
<evidence type="ECO:0000259" key="16">
    <source>
        <dbReference type="Pfam" id="PF04389"/>
    </source>
</evidence>
<accession>A0AAD5W5N4</accession>
<feature type="transmembrane region" description="Helical" evidence="15">
    <location>
        <begin position="562"/>
        <end position="583"/>
    </location>
</feature>
<evidence type="ECO:0000313" key="17">
    <source>
        <dbReference type="EMBL" id="KAJ3576559.1"/>
    </source>
</evidence>
<dbReference type="InterPro" id="IPR045175">
    <property type="entry name" value="M28_fam"/>
</dbReference>
<evidence type="ECO:0000256" key="9">
    <source>
        <dbReference type="ARBA" id="ARBA00022833"/>
    </source>
</evidence>
<evidence type="ECO:0000256" key="6">
    <source>
        <dbReference type="ARBA" id="ARBA00022723"/>
    </source>
</evidence>
<keyword evidence="13" id="KW-0325">Glycoprotein</keyword>
<keyword evidence="12 15" id="KW-0472">Membrane</keyword>
<feature type="transmembrane region" description="Helical" evidence="15">
    <location>
        <begin position="401"/>
        <end position="425"/>
    </location>
</feature>
<feature type="transmembrane region" description="Helical" evidence="15">
    <location>
        <begin position="445"/>
        <end position="465"/>
    </location>
</feature>
<dbReference type="GO" id="GO:0008235">
    <property type="term" value="F:metalloexopeptidase activity"/>
    <property type="evidence" value="ECO:0007669"/>
    <property type="project" value="InterPro"/>
</dbReference>
<dbReference type="Pfam" id="PF04389">
    <property type="entry name" value="Peptidase_M28"/>
    <property type="match status" value="1"/>
</dbReference>
<evidence type="ECO:0000256" key="10">
    <source>
        <dbReference type="ARBA" id="ARBA00022989"/>
    </source>
</evidence>